<evidence type="ECO:0000313" key="9">
    <source>
        <dbReference type="Proteomes" id="UP000655287"/>
    </source>
</evidence>
<sequence length="291" mass="30947">MAWVADPQIWIGFLTLVALEIVLGIDNIIFISILSGKLPAEQRDKARKLGLALALVSRLALLLALSWVIRLTAPLFEVLGQEISGRDLILILGGLFLLGKSAFEIGDSLEGGSGHSGGKAAAVSFTGVLVQIMLLDVVFSLDSVITAVGMVDEIGVMIAAVVVAVGVMLVAAKPISEFVERHPSIKMLALAFLVLIGVVLIAEGFEQHIAKGYIYFSMAFALGVELLNIRSRRKAGRQRPVQLHERYESEPGSEATSETEPGSRPEARSEARPEVRAETEPGSGAGAAPKS</sequence>
<keyword evidence="9" id="KW-1185">Reference proteome</keyword>
<evidence type="ECO:0000256" key="3">
    <source>
        <dbReference type="ARBA" id="ARBA00022692"/>
    </source>
</evidence>
<accession>A0A919R344</accession>
<feature type="transmembrane region" description="Helical" evidence="7">
    <location>
        <begin position="12"/>
        <end position="36"/>
    </location>
</feature>
<keyword evidence="4 7" id="KW-1133">Transmembrane helix</keyword>
<gene>
    <name evidence="8" type="ORF">Sru01_25180</name>
</gene>
<feature type="transmembrane region" description="Helical" evidence="7">
    <location>
        <begin position="213"/>
        <end position="229"/>
    </location>
</feature>
<dbReference type="InterPro" id="IPR005496">
    <property type="entry name" value="Integral_membrane_TerC"/>
</dbReference>
<dbReference type="PANTHER" id="PTHR30238">
    <property type="entry name" value="MEMBRANE BOUND PREDICTED REDOX MODULATOR"/>
    <property type="match status" value="1"/>
</dbReference>
<feature type="transmembrane region" description="Helical" evidence="7">
    <location>
        <begin position="184"/>
        <end position="201"/>
    </location>
</feature>
<comment type="subcellular location">
    <subcellularLocation>
        <location evidence="1">Membrane</location>
        <topology evidence="1">Multi-pass membrane protein</topology>
    </subcellularLocation>
</comment>
<feature type="region of interest" description="Disordered" evidence="6">
    <location>
        <begin position="238"/>
        <end position="291"/>
    </location>
</feature>
<organism evidence="8 9">
    <name type="scientific">Sphaerisporangium rufum</name>
    <dbReference type="NCBI Taxonomy" id="1381558"/>
    <lineage>
        <taxon>Bacteria</taxon>
        <taxon>Bacillati</taxon>
        <taxon>Actinomycetota</taxon>
        <taxon>Actinomycetes</taxon>
        <taxon>Streptosporangiales</taxon>
        <taxon>Streptosporangiaceae</taxon>
        <taxon>Sphaerisporangium</taxon>
    </lineage>
</organism>
<keyword evidence="3 7" id="KW-0812">Transmembrane</keyword>
<dbReference type="PANTHER" id="PTHR30238:SF4">
    <property type="entry name" value="SLL1022 PROTEIN"/>
    <property type="match status" value="1"/>
</dbReference>
<proteinExistence type="inferred from homology"/>
<name>A0A919R344_9ACTN</name>
<feature type="transmembrane region" description="Helical" evidence="7">
    <location>
        <begin position="48"/>
        <end position="69"/>
    </location>
</feature>
<reference evidence="8" key="1">
    <citation type="submission" date="2021-01" db="EMBL/GenBank/DDBJ databases">
        <title>Whole genome shotgun sequence of Sphaerisporangium rufum NBRC 109079.</title>
        <authorList>
            <person name="Komaki H."/>
            <person name="Tamura T."/>
        </authorList>
    </citation>
    <scope>NUCLEOTIDE SEQUENCE</scope>
    <source>
        <strain evidence="8">NBRC 109079</strain>
    </source>
</reference>
<evidence type="ECO:0000256" key="5">
    <source>
        <dbReference type="ARBA" id="ARBA00023136"/>
    </source>
</evidence>
<dbReference type="Proteomes" id="UP000655287">
    <property type="component" value="Unassembled WGS sequence"/>
</dbReference>
<evidence type="ECO:0000256" key="4">
    <source>
        <dbReference type="ARBA" id="ARBA00022989"/>
    </source>
</evidence>
<evidence type="ECO:0000256" key="7">
    <source>
        <dbReference type="SAM" id="Phobius"/>
    </source>
</evidence>
<protein>
    <submittedName>
        <fullName evidence="8">Membrane protein</fullName>
    </submittedName>
</protein>
<feature type="transmembrane region" description="Helical" evidence="7">
    <location>
        <begin position="121"/>
        <end position="148"/>
    </location>
</feature>
<evidence type="ECO:0000256" key="2">
    <source>
        <dbReference type="ARBA" id="ARBA00007511"/>
    </source>
</evidence>
<dbReference type="AlphaFoldDB" id="A0A919R344"/>
<comment type="similarity">
    <text evidence="2">Belongs to the TerC family.</text>
</comment>
<feature type="compositionally biased region" description="Basic and acidic residues" evidence="6">
    <location>
        <begin position="261"/>
        <end position="279"/>
    </location>
</feature>
<dbReference type="RefSeq" id="WP_239137358.1">
    <property type="nucleotide sequence ID" value="NZ_BOOU01000036.1"/>
</dbReference>
<dbReference type="GO" id="GO:0016020">
    <property type="term" value="C:membrane"/>
    <property type="evidence" value="ECO:0007669"/>
    <property type="project" value="UniProtKB-SubCell"/>
</dbReference>
<evidence type="ECO:0000313" key="8">
    <source>
        <dbReference type="EMBL" id="GII77536.1"/>
    </source>
</evidence>
<feature type="transmembrane region" description="Helical" evidence="7">
    <location>
        <begin position="154"/>
        <end position="172"/>
    </location>
</feature>
<evidence type="ECO:0000256" key="1">
    <source>
        <dbReference type="ARBA" id="ARBA00004141"/>
    </source>
</evidence>
<keyword evidence="5 7" id="KW-0472">Membrane</keyword>
<comment type="caution">
    <text evidence="8">The sequence shown here is derived from an EMBL/GenBank/DDBJ whole genome shotgun (WGS) entry which is preliminary data.</text>
</comment>
<dbReference type="EMBL" id="BOOU01000036">
    <property type="protein sequence ID" value="GII77536.1"/>
    <property type="molecule type" value="Genomic_DNA"/>
</dbReference>
<evidence type="ECO:0000256" key="6">
    <source>
        <dbReference type="SAM" id="MobiDB-lite"/>
    </source>
</evidence>
<dbReference type="Pfam" id="PF03741">
    <property type="entry name" value="TerC"/>
    <property type="match status" value="1"/>
</dbReference>